<organism evidence="1 2">
    <name type="scientific">Aspergillus phoenicis ATCC 13157</name>
    <dbReference type="NCBI Taxonomy" id="1353007"/>
    <lineage>
        <taxon>Eukaryota</taxon>
        <taxon>Fungi</taxon>
        <taxon>Dikarya</taxon>
        <taxon>Ascomycota</taxon>
        <taxon>Pezizomycotina</taxon>
        <taxon>Eurotiomycetes</taxon>
        <taxon>Eurotiomycetidae</taxon>
        <taxon>Eurotiales</taxon>
        <taxon>Aspergillaceae</taxon>
        <taxon>Aspergillus</taxon>
    </lineage>
</organism>
<evidence type="ECO:0000313" key="2">
    <source>
        <dbReference type="Proteomes" id="UP000254937"/>
    </source>
</evidence>
<name>A0A370PVB9_ASPPH</name>
<dbReference type="AlphaFoldDB" id="A0A370PVB9"/>
<proteinExistence type="predicted"/>
<gene>
    <name evidence="1" type="ORF">M752DRAFT_97481</name>
</gene>
<accession>A0A370PVB9</accession>
<reference evidence="1 2" key="1">
    <citation type="submission" date="2018-07" db="EMBL/GenBank/DDBJ databases">
        <title>Section-level genome sequencing of Aspergillus section Nigri to investigate inter- and intra-species variation.</title>
        <authorList>
            <consortium name="DOE Joint Genome Institute"/>
            <person name="Vesth T.C."/>
            <person name="Nybo J.L."/>
            <person name="Theobald S."/>
            <person name="Frisvad J.C."/>
            <person name="Larsen T.O."/>
            <person name="Nielsen K.F."/>
            <person name="Hoof J.B."/>
            <person name="Brandl J."/>
            <person name="Salamov A."/>
            <person name="Riley R."/>
            <person name="Gladden J.M."/>
            <person name="Phatale P."/>
            <person name="Nielsen M.T."/>
            <person name="Lyhne E.K."/>
            <person name="Kogle M.E."/>
            <person name="Strasser K."/>
            <person name="McDonnell E."/>
            <person name="Barry K."/>
            <person name="Clum A."/>
            <person name="Chen C."/>
            <person name="Nolan M."/>
            <person name="Sandor L."/>
            <person name="Kuo A."/>
            <person name="Lipzen A."/>
            <person name="Hainaut M."/>
            <person name="Drula E."/>
            <person name="Tsang A."/>
            <person name="Magnuson J.K."/>
            <person name="Henrissat B."/>
            <person name="Wiebenga A."/>
            <person name="Simmons B.A."/>
            <person name="Makela M.R."/>
            <person name="De vries R.P."/>
            <person name="Grigoriev I.V."/>
            <person name="Mortensen U.H."/>
            <person name="Baker S.E."/>
            <person name="Andersen M.R."/>
        </authorList>
    </citation>
    <scope>NUCLEOTIDE SEQUENCE [LARGE SCALE GENOMIC DNA]</scope>
    <source>
        <strain evidence="1 2">ATCC 13157</strain>
    </source>
</reference>
<protein>
    <submittedName>
        <fullName evidence="1">Uncharacterized protein</fullName>
    </submittedName>
</protein>
<evidence type="ECO:0000313" key="1">
    <source>
        <dbReference type="EMBL" id="RDK46121.1"/>
    </source>
</evidence>
<dbReference type="Proteomes" id="UP000254937">
    <property type="component" value="Unassembled WGS sequence"/>
</dbReference>
<keyword evidence="2" id="KW-1185">Reference proteome</keyword>
<dbReference type="EMBL" id="KZ851846">
    <property type="protein sequence ID" value="RDK46121.1"/>
    <property type="molecule type" value="Genomic_DNA"/>
</dbReference>
<sequence>MSSQPGTDCTVVMCEWVQRHAFRFGSWIRSPTELSSKQSSHKVEQFVHRSCPEGPKTLSSLVFLPLEDLLLLRISQEVGRVDGVVELVVQSSNHSVRVWASVNRAKQESSILILAWLSIFLIKSSALDTTAILRQQTLLM</sequence>